<keyword evidence="7" id="KW-0813">Transport</keyword>
<dbReference type="Pfam" id="PF00083">
    <property type="entry name" value="Sugar_tr"/>
    <property type="match status" value="1"/>
</dbReference>
<dbReference type="InterPro" id="IPR020846">
    <property type="entry name" value="MFS_dom"/>
</dbReference>
<feature type="transmembrane region" description="Helical" evidence="5">
    <location>
        <begin position="378"/>
        <end position="401"/>
    </location>
</feature>
<dbReference type="GO" id="GO:0022857">
    <property type="term" value="F:transmembrane transporter activity"/>
    <property type="evidence" value="ECO:0007669"/>
    <property type="project" value="InterPro"/>
</dbReference>
<organism evidence="7 8">
    <name type="scientific">Papilio machaon</name>
    <name type="common">Old World swallowtail butterfly</name>
    <dbReference type="NCBI Taxonomy" id="76193"/>
    <lineage>
        <taxon>Eukaryota</taxon>
        <taxon>Metazoa</taxon>
        <taxon>Ecdysozoa</taxon>
        <taxon>Arthropoda</taxon>
        <taxon>Hexapoda</taxon>
        <taxon>Insecta</taxon>
        <taxon>Pterygota</taxon>
        <taxon>Neoptera</taxon>
        <taxon>Endopterygota</taxon>
        <taxon>Lepidoptera</taxon>
        <taxon>Glossata</taxon>
        <taxon>Ditrysia</taxon>
        <taxon>Papilionoidea</taxon>
        <taxon>Papilionidae</taxon>
        <taxon>Papilioninae</taxon>
        <taxon>Papilio</taxon>
    </lineage>
</organism>
<comment type="subcellular location">
    <subcellularLocation>
        <location evidence="1">Membrane</location>
        <topology evidence="1">Multi-pass membrane protein</topology>
    </subcellularLocation>
</comment>
<evidence type="ECO:0000313" key="8">
    <source>
        <dbReference type="Proteomes" id="UP000053240"/>
    </source>
</evidence>
<feature type="transmembrane region" description="Helical" evidence="5">
    <location>
        <begin position="314"/>
        <end position="336"/>
    </location>
</feature>
<keyword evidence="2 5" id="KW-0812">Transmembrane</keyword>
<feature type="transmembrane region" description="Helical" evidence="5">
    <location>
        <begin position="24"/>
        <end position="44"/>
    </location>
</feature>
<feature type="transmembrane region" description="Helical" evidence="5">
    <location>
        <begin position="230"/>
        <end position="254"/>
    </location>
</feature>
<name>A0A0N1IH63_PAPMA</name>
<evidence type="ECO:0000256" key="2">
    <source>
        <dbReference type="ARBA" id="ARBA00022692"/>
    </source>
</evidence>
<feature type="transmembrane region" description="Helical" evidence="5">
    <location>
        <begin position="135"/>
        <end position="157"/>
    </location>
</feature>
<keyword evidence="3 5" id="KW-1133">Transmembrane helix</keyword>
<feature type="transmembrane region" description="Helical" evidence="5">
    <location>
        <begin position="342"/>
        <end position="366"/>
    </location>
</feature>
<feature type="transmembrane region" description="Helical" evidence="5">
    <location>
        <begin position="110"/>
        <end position="129"/>
    </location>
</feature>
<feature type="transmembrane region" description="Helical" evidence="5">
    <location>
        <begin position="51"/>
        <end position="70"/>
    </location>
</feature>
<sequence>MSGMVDALIGKEDGIALSDNDVSLIASLINVTCIFGFGMVAVLGEKIGRRHTIAILTVPVLISYIMVYFGKEKTTFFISRIIVGVSYGGVLVLITVAMAEYTNPNNRAICVNYISSIGPSIGTMLGHVLSTLLHWRTVALIGLIPTGLSAILPLFWIESPSWLATRGRFEECKEAFISIRGTSREAEAELQLLIDTERKSQSEVRASGKNFSKTMALLRKAVKQKYFWKIYLLAIIISIYRITAGKLLFSTLAITMLQEITGTSNILLSTVIVDGFIILGNLLSFFALSKMKMRPLMFSLGLVVLCSKKKKRPLMFSLGLVANTMLVILSACLYFIPKTNAYYSWINVCLLAFYFILAYTGPYAVIDIIISEIFPLDLKLFFMLFASFLIASLSFLSIYIAPIMFATIGYSGVFFLNATISFICLLYLWFYLPETKGRTLQEIELFFKKGKFCDLQSNEQATGLL</sequence>
<dbReference type="InterPro" id="IPR050549">
    <property type="entry name" value="MFS_Trehalose_Transporter"/>
</dbReference>
<dbReference type="EMBL" id="KQ460636">
    <property type="protein sequence ID" value="KPJ13377.1"/>
    <property type="molecule type" value="Genomic_DNA"/>
</dbReference>
<reference evidence="7 8" key="1">
    <citation type="journal article" date="2015" name="Nat. Commun.">
        <title>Outbred genome sequencing and CRISPR/Cas9 gene editing in butterflies.</title>
        <authorList>
            <person name="Li X."/>
            <person name="Fan D."/>
            <person name="Zhang W."/>
            <person name="Liu G."/>
            <person name="Zhang L."/>
            <person name="Zhao L."/>
            <person name="Fang X."/>
            <person name="Chen L."/>
            <person name="Dong Y."/>
            <person name="Chen Y."/>
            <person name="Ding Y."/>
            <person name="Zhao R."/>
            <person name="Feng M."/>
            <person name="Zhu Y."/>
            <person name="Feng Y."/>
            <person name="Jiang X."/>
            <person name="Zhu D."/>
            <person name="Xiang H."/>
            <person name="Feng X."/>
            <person name="Li S."/>
            <person name="Wang J."/>
            <person name="Zhang G."/>
            <person name="Kronforst M.R."/>
            <person name="Wang W."/>
        </authorList>
    </citation>
    <scope>NUCLEOTIDE SEQUENCE [LARGE SCALE GENOMIC DNA]</scope>
    <source>
        <strain evidence="7">Ya'a_city_454_Pm</strain>
        <tissue evidence="7">Whole body</tissue>
    </source>
</reference>
<dbReference type="SUPFAM" id="SSF103473">
    <property type="entry name" value="MFS general substrate transporter"/>
    <property type="match status" value="1"/>
</dbReference>
<dbReference type="Proteomes" id="UP000053240">
    <property type="component" value="Unassembled WGS sequence"/>
</dbReference>
<keyword evidence="4 5" id="KW-0472">Membrane</keyword>
<accession>A0A0N1IH63</accession>
<keyword evidence="8" id="KW-1185">Reference proteome</keyword>
<dbReference type="AlphaFoldDB" id="A0A0N1IH63"/>
<dbReference type="GO" id="GO:0016020">
    <property type="term" value="C:membrane"/>
    <property type="evidence" value="ECO:0007669"/>
    <property type="project" value="UniProtKB-SubCell"/>
</dbReference>
<evidence type="ECO:0000313" key="7">
    <source>
        <dbReference type="EMBL" id="KPJ13377.1"/>
    </source>
</evidence>
<dbReference type="InterPro" id="IPR036259">
    <property type="entry name" value="MFS_trans_sf"/>
</dbReference>
<dbReference type="PROSITE" id="PS50850">
    <property type="entry name" value="MFS"/>
    <property type="match status" value="1"/>
</dbReference>
<evidence type="ECO:0000256" key="3">
    <source>
        <dbReference type="ARBA" id="ARBA00022989"/>
    </source>
</evidence>
<dbReference type="PANTHER" id="PTHR48021">
    <property type="match status" value="1"/>
</dbReference>
<keyword evidence="7" id="KW-0762">Sugar transport</keyword>
<evidence type="ECO:0000256" key="1">
    <source>
        <dbReference type="ARBA" id="ARBA00004141"/>
    </source>
</evidence>
<proteinExistence type="predicted"/>
<dbReference type="InParanoid" id="A0A0N1IH63"/>
<dbReference type="Gene3D" id="1.20.1250.20">
    <property type="entry name" value="MFS general substrate transporter like domains"/>
    <property type="match status" value="1"/>
</dbReference>
<protein>
    <submittedName>
        <fullName evidence="7">Sugar transporter ERD6-like 6</fullName>
    </submittedName>
</protein>
<feature type="transmembrane region" description="Helical" evidence="5">
    <location>
        <begin position="266"/>
        <end position="288"/>
    </location>
</feature>
<feature type="transmembrane region" description="Helical" evidence="5">
    <location>
        <begin position="76"/>
        <end position="98"/>
    </location>
</feature>
<evidence type="ECO:0000259" key="6">
    <source>
        <dbReference type="PROSITE" id="PS50850"/>
    </source>
</evidence>
<evidence type="ECO:0000256" key="4">
    <source>
        <dbReference type="ARBA" id="ARBA00023136"/>
    </source>
</evidence>
<dbReference type="PANTHER" id="PTHR48021:SF1">
    <property type="entry name" value="GH07001P-RELATED"/>
    <property type="match status" value="1"/>
</dbReference>
<feature type="transmembrane region" description="Helical" evidence="5">
    <location>
        <begin position="407"/>
        <end position="432"/>
    </location>
</feature>
<gene>
    <name evidence="7" type="ORF">RR48_04416</name>
</gene>
<evidence type="ECO:0000256" key="5">
    <source>
        <dbReference type="SAM" id="Phobius"/>
    </source>
</evidence>
<feature type="domain" description="Major facilitator superfamily (MFS) profile" evidence="6">
    <location>
        <begin position="1"/>
        <end position="436"/>
    </location>
</feature>
<dbReference type="InterPro" id="IPR005828">
    <property type="entry name" value="MFS_sugar_transport-like"/>
</dbReference>
<dbReference type="STRING" id="76193.A0A0N1IH63"/>